<feature type="signal peptide" evidence="1">
    <location>
        <begin position="1"/>
        <end position="28"/>
    </location>
</feature>
<organism evidence="2 3">
    <name type="scientific">Candidatus Faecalibacterium intestinigallinarum</name>
    <dbReference type="NCBI Taxonomy" id="2838581"/>
    <lineage>
        <taxon>Bacteria</taxon>
        <taxon>Bacillati</taxon>
        <taxon>Bacillota</taxon>
        <taxon>Clostridia</taxon>
        <taxon>Eubacteriales</taxon>
        <taxon>Oscillospiraceae</taxon>
        <taxon>Faecalibacterium</taxon>
    </lineage>
</organism>
<evidence type="ECO:0000313" key="3">
    <source>
        <dbReference type="Proteomes" id="UP000823933"/>
    </source>
</evidence>
<dbReference type="EMBL" id="DXHQ01000046">
    <property type="protein sequence ID" value="HIW08564.1"/>
    <property type="molecule type" value="Genomic_DNA"/>
</dbReference>
<sequence>MSCKISRRNFMRCAGIGALALASTGLLGGCTKFDAEYGMNEVVTFTDKKGGSFSMAITQAVEIAAGRHEDMAENYRLNIDETQRYVYLHIEVNNNTGEEIELYNKRYGIDWFDPKYTDEKIRDHFYEPNKEEKLPDDYRTTYPNANKVVEAPAVIWAYNNGMYLNDGKFGAVCYTGTAGQPREANTYAEIPTGASYIDCIGQISENLQTLRIVYRAAGKEVNFVLYPSQFE</sequence>
<evidence type="ECO:0000256" key="1">
    <source>
        <dbReference type="SAM" id="SignalP"/>
    </source>
</evidence>
<feature type="chain" id="PRO_5038995136" description="Tat pathway signal sequence" evidence="1">
    <location>
        <begin position="29"/>
        <end position="231"/>
    </location>
</feature>
<dbReference type="PROSITE" id="PS51318">
    <property type="entry name" value="TAT"/>
    <property type="match status" value="1"/>
</dbReference>
<proteinExistence type="predicted"/>
<keyword evidence="1" id="KW-0732">Signal</keyword>
<evidence type="ECO:0000313" key="2">
    <source>
        <dbReference type="EMBL" id="HIW08564.1"/>
    </source>
</evidence>
<reference evidence="2" key="1">
    <citation type="journal article" date="2021" name="PeerJ">
        <title>Extensive microbial diversity within the chicken gut microbiome revealed by metagenomics and culture.</title>
        <authorList>
            <person name="Gilroy R."/>
            <person name="Ravi A."/>
            <person name="Getino M."/>
            <person name="Pursley I."/>
            <person name="Horton D.L."/>
            <person name="Alikhan N.F."/>
            <person name="Baker D."/>
            <person name="Gharbi K."/>
            <person name="Hall N."/>
            <person name="Watson M."/>
            <person name="Adriaenssens E.M."/>
            <person name="Foster-Nyarko E."/>
            <person name="Jarju S."/>
            <person name="Secka A."/>
            <person name="Antonio M."/>
            <person name="Oren A."/>
            <person name="Chaudhuri R.R."/>
            <person name="La Ragione R."/>
            <person name="Hildebrand F."/>
            <person name="Pallen M.J."/>
        </authorList>
    </citation>
    <scope>NUCLEOTIDE SEQUENCE</scope>
    <source>
        <strain evidence="2">ChiHcolR34-3080</strain>
    </source>
</reference>
<dbReference type="PROSITE" id="PS51257">
    <property type="entry name" value="PROKAR_LIPOPROTEIN"/>
    <property type="match status" value="1"/>
</dbReference>
<protein>
    <recommendedName>
        <fullName evidence="4">Tat pathway signal sequence</fullName>
    </recommendedName>
</protein>
<comment type="caution">
    <text evidence="2">The sequence shown here is derived from an EMBL/GenBank/DDBJ whole genome shotgun (WGS) entry which is preliminary data.</text>
</comment>
<gene>
    <name evidence="2" type="ORF">H9890_04070</name>
</gene>
<name>A0A9D1Q9K8_9FIRM</name>
<dbReference type="InterPro" id="IPR006311">
    <property type="entry name" value="TAT_signal"/>
</dbReference>
<evidence type="ECO:0008006" key="4">
    <source>
        <dbReference type="Google" id="ProtNLM"/>
    </source>
</evidence>
<reference evidence="2" key="2">
    <citation type="submission" date="2021-04" db="EMBL/GenBank/DDBJ databases">
        <authorList>
            <person name="Gilroy R."/>
        </authorList>
    </citation>
    <scope>NUCLEOTIDE SEQUENCE</scope>
    <source>
        <strain evidence="2">ChiHcolR34-3080</strain>
    </source>
</reference>
<accession>A0A9D1Q9K8</accession>
<dbReference type="Proteomes" id="UP000823933">
    <property type="component" value="Unassembled WGS sequence"/>
</dbReference>
<dbReference type="AlphaFoldDB" id="A0A9D1Q9K8"/>